<evidence type="ECO:0008006" key="4">
    <source>
        <dbReference type="Google" id="ProtNLM"/>
    </source>
</evidence>
<feature type="chain" id="PRO_5003091624" description="MltA-interacting MipA family protein" evidence="1">
    <location>
        <begin position="30"/>
        <end position="251"/>
    </location>
</feature>
<dbReference type="Proteomes" id="UP000001508">
    <property type="component" value="Chromosome"/>
</dbReference>
<accession>D6Z5W3</accession>
<protein>
    <recommendedName>
        <fullName evidence="4">MltA-interacting MipA family protein</fullName>
    </recommendedName>
</protein>
<organism evidence="2 3">
    <name type="scientific">Desulfurivibrio alkaliphilus (strain DSM 19089 / UNIQEM U267 / AHT2)</name>
    <dbReference type="NCBI Taxonomy" id="589865"/>
    <lineage>
        <taxon>Bacteria</taxon>
        <taxon>Pseudomonadati</taxon>
        <taxon>Thermodesulfobacteriota</taxon>
        <taxon>Desulfobulbia</taxon>
        <taxon>Desulfobulbales</taxon>
        <taxon>Desulfobulbaceae</taxon>
        <taxon>Desulfurivibrio</taxon>
    </lineage>
</organism>
<keyword evidence="1" id="KW-0732">Signal</keyword>
<reference evidence="3" key="1">
    <citation type="submission" date="2010-02" db="EMBL/GenBank/DDBJ databases">
        <title>Complete sequence of Desulfurivibrio alkaliphilus AHT2.</title>
        <authorList>
            <consortium name="US DOE Joint Genome Institute"/>
            <person name="Pitluck S."/>
            <person name="Chertkov O."/>
            <person name="Detter J.C."/>
            <person name="Han C."/>
            <person name="Tapia R."/>
            <person name="Larimer F."/>
            <person name="Land M."/>
            <person name="Hauser L."/>
            <person name="Kyrpides N."/>
            <person name="Mikhailova N."/>
            <person name="Sorokin D.Y."/>
            <person name="Muyzer G."/>
            <person name="Woyke T."/>
        </authorList>
    </citation>
    <scope>NUCLEOTIDE SEQUENCE [LARGE SCALE GENOMIC DNA]</scope>
    <source>
        <strain evidence="3">DSM 19089 / UNIQEM U267 / AHT2</strain>
    </source>
</reference>
<evidence type="ECO:0000256" key="1">
    <source>
        <dbReference type="SAM" id="SignalP"/>
    </source>
</evidence>
<dbReference type="STRING" id="589865.DaAHT2_0132"/>
<dbReference type="OrthoDB" id="9782545at2"/>
<dbReference type="InParanoid" id="D6Z5W3"/>
<dbReference type="KEGG" id="dak:DaAHT2_0132"/>
<evidence type="ECO:0000313" key="2">
    <source>
        <dbReference type="EMBL" id="ADH84845.1"/>
    </source>
</evidence>
<evidence type="ECO:0000313" key="3">
    <source>
        <dbReference type="Proteomes" id="UP000001508"/>
    </source>
</evidence>
<name>D6Z5W3_DESAT</name>
<dbReference type="PROSITE" id="PS51257">
    <property type="entry name" value="PROKAR_LIPOPROTEIN"/>
    <property type="match status" value="1"/>
</dbReference>
<proteinExistence type="predicted"/>
<dbReference type="EMBL" id="CP001940">
    <property type="protein sequence ID" value="ADH84845.1"/>
    <property type="molecule type" value="Genomic_DNA"/>
</dbReference>
<feature type="signal peptide" evidence="1">
    <location>
        <begin position="1"/>
        <end position="29"/>
    </location>
</feature>
<keyword evidence="3" id="KW-1185">Reference proteome</keyword>
<dbReference type="HOGENOM" id="CLU_088955_0_0_7"/>
<gene>
    <name evidence="2" type="ordered locus">DaAHT2_0132</name>
</gene>
<dbReference type="eggNOG" id="ENOG5032VCH">
    <property type="taxonomic scope" value="Bacteria"/>
</dbReference>
<sequence>MKAKRYLQGITGGLLGCGLLAATATSAMAQPEEPWAELAVDAYSQYIWRGYAFSRDSLVIQPSMTVGWQGFSVNLWGNLDTDLYGADTSVWNETDLTLAYDHSFGPLDLGIGYIYYGLGGEDDTQEFYLAVGYDTFLSPSLTIYRDTDAAPGWYVSLAVGHSIALADNLSLDLGAEAGYVYTSDYDALHDGVISAALPYQFGDYFTVAPVLAYSFALSSDAKDELEAANDAAIGRDRANFVYGGLSLSMEF</sequence>
<dbReference type="AlphaFoldDB" id="D6Z5W3"/>
<dbReference type="RefSeq" id="WP_013162376.1">
    <property type="nucleotide sequence ID" value="NC_014216.1"/>
</dbReference>